<dbReference type="GO" id="GO:0032974">
    <property type="term" value="P:amino acid transmembrane export from vacuole"/>
    <property type="evidence" value="ECO:0007669"/>
    <property type="project" value="InterPro"/>
</dbReference>
<dbReference type="CDD" id="cd17483">
    <property type="entry name" value="MFS_Atg22_like"/>
    <property type="match status" value="1"/>
</dbReference>
<comment type="caution">
    <text evidence="11">The sequence shown here is derived from an EMBL/GenBank/DDBJ whole genome shotgun (WGS) entry which is preliminary data.</text>
</comment>
<keyword evidence="12" id="KW-1185">Reference proteome</keyword>
<evidence type="ECO:0000256" key="5">
    <source>
        <dbReference type="ARBA" id="ARBA00022692"/>
    </source>
</evidence>
<feature type="transmembrane region" description="Helical" evidence="9">
    <location>
        <begin position="106"/>
        <end position="125"/>
    </location>
</feature>
<evidence type="ECO:0000256" key="6">
    <source>
        <dbReference type="ARBA" id="ARBA00022970"/>
    </source>
</evidence>
<organism evidence="11 12">
    <name type="scientific">Mucor plumbeus</name>
    <dbReference type="NCBI Taxonomy" id="97098"/>
    <lineage>
        <taxon>Eukaryota</taxon>
        <taxon>Fungi</taxon>
        <taxon>Fungi incertae sedis</taxon>
        <taxon>Mucoromycota</taxon>
        <taxon>Mucoromycotina</taxon>
        <taxon>Mucoromycetes</taxon>
        <taxon>Mucorales</taxon>
        <taxon>Mucorineae</taxon>
        <taxon>Mucoraceae</taxon>
        <taxon>Mucor</taxon>
    </lineage>
</organism>
<sequence length="551" mass="61699">MVFKDGLFASPFTNTDDDIDPTTEQAQEVLAQPPATKWELWGYYLYYNGNNGYTMNSYMPNILQYLAYKGGFYPDTPTVKGCDIHNSDKNCYVLWSGTDGIPVSAMMLYVQAISFSIQFILFTTFGSLADYGKWNRYILLIATVIGCVTQIVPVAFLNDDGSSWNAMLGIMVLALISYGTSLVFYAAAFPTLSDNLPVVRMARADPNLLRDEAAYIAEKWRNHVSAISTVFSNVGFLVMTGLLSGISFIAWSNYDFYEGDAHVVGTVPLFNFIATAVCGVFWVINAIPYFVAVPSKRQGPPLPTNANHFTIGWKSVFNAFREARKLRYLFMYIFAYFMFSDAVSTTNQMIAITQAQITGFNAQQVTILNLASAVTSIVGCLFFLWLSKRFGIRTKTNLLIIIFLTGIVPLWGCFGIGLKNFGIRTTWELWVFYVWSGLFTAPIWAWQNTMLAELVPRGKENLFFGLFGVINKASSWIGPVVIGAITQYTDNLWKGWPFVLALFVLSLVIVWFIDVDKAKIDISNYLSEQDVIEGHTNGNELVVAPDEKVAY</sequence>
<dbReference type="PROSITE" id="PS50850">
    <property type="entry name" value="MFS"/>
    <property type="match status" value="1"/>
</dbReference>
<dbReference type="AlphaFoldDB" id="A0A8H7RL07"/>
<dbReference type="Pfam" id="PF11700">
    <property type="entry name" value="ATG22"/>
    <property type="match status" value="1"/>
</dbReference>
<dbReference type="GO" id="GO:0005774">
    <property type="term" value="C:vacuolar membrane"/>
    <property type="evidence" value="ECO:0007669"/>
    <property type="project" value="UniProtKB-SubCell"/>
</dbReference>
<evidence type="ECO:0000256" key="7">
    <source>
        <dbReference type="ARBA" id="ARBA00022989"/>
    </source>
</evidence>
<feature type="transmembrane region" description="Helical" evidence="9">
    <location>
        <begin position="430"/>
        <end position="451"/>
    </location>
</feature>
<reference evidence="11" key="1">
    <citation type="submission" date="2020-12" db="EMBL/GenBank/DDBJ databases">
        <title>Metabolic potential, ecology and presence of endohyphal bacteria is reflected in genomic diversity of Mucoromycotina.</title>
        <authorList>
            <person name="Muszewska A."/>
            <person name="Okrasinska A."/>
            <person name="Steczkiewicz K."/>
            <person name="Drgas O."/>
            <person name="Orlowska M."/>
            <person name="Perlinska-Lenart U."/>
            <person name="Aleksandrzak-Piekarczyk T."/>
            <person name="Szatraj K."/>
            <person name="Zielenkiewicz U."/>
            <person name="Pilsyk S."/>
            <person name="Malc E."/>
            <person name="Mieczkowski P."/>
            <person name="Kruszewska J.S."/>
            <person name="Biernat P."/>
            <person name="Pawlowska J."/>
        </authorList>
    </citation>
    <scope>NUCLEOTIDE SEQUENCE</scope>
    <source>
        <strain evidence="11">CBS 226.32</strain>
    </source>
</reference>
<dbReference type="InterPro" id="IPR024671">
    <property type="entry name" value="Atg22-like"/>
</dbReference>
<feature type="transmembrane region" description="Helical" evidence="9">
    <location>
        <begin position="272"/>
        <end position="292"/>
    </location>
</feature>
<proteinExistence type="inferred from homology"/>
<keyword evidence="3 9" id="KW-0813">Transport</keyword>
<gene>
    <name evidence="11" type="ORF">INT46_008007</name>
</gene>
<keyword evidence="8 9" id="KW-0472">Membrane</keyword>
<feature type="transmembrane region" description="Helical" evidence="9">
    <location>
        <begin position="398"/>
        <end position="418"/>
    </location>
</feature>
<evidence type="ECO:0000259" key="10">
    <source>
        <dbReference type="PROSITE" id="PS50850"/>
    </source>
</evidence>
<evidence type="ECO:0000313" key="11">
    <source>
        <dbReference type="EMBL" id="KAG2212470.1"/>
    </source>
</evidence>
<dbReference type="InterPro" id="IPR044738">
    <property type="entry name" value="Atg22"/>
</dbReference>
<keyword evidence="4 9" id="KW-0926">Vacuole</keyword>
<keyword evidence="7 9" id="KW-1133">Transmembrane helix</keyword>
<dbReference type="OrthoDB" id="192733at2759"/>
<dbReference type="InterPro" id="IPR036259">
    <property type="entry name" value="MFS_trans_sf"/>
</dbReference>
<evidence type="ECO:0000256" key="3">
    <source>
        <dbReference type="ARBA" id="ARBA00022448"/>
    </source>
</evidence>
<dbReference type="Proteomes" id="UP000650833">
    <property type="component" value="Unassembled WGS sequence"/>
</dbReference>
<feature type="transmembrane region" description="Helical" evidence="9">
    <location>
        <begin position="328"/>
        <end position="346"/>
    </location>
</feature>
<keyword evidence="6 9" id="KW-0029">Amino-acid transport</keyword>
<keyword evidence="9" id="KW-0072">Autophagy</keyword>
<feature type="transmembrane region" description="Helical" evidence="9">
    <location>
        <begin position="137"/>
        <end position="156"/>
    </location>
</feature>
<dbReference type="GO" id="GO:0006914">
    <property type="term" value="P:autophagy"/>
    <property type="evidence" value="ECO:0007669"/>
    <property type="project" value="UniProtKB-KW"/>
</dbReference>
<feature type="transmembrane region" description="Helical" evidence="9">
    <location>
        <begin position="366"/>
        <end position="386"/>
    </location>
</feature>
<evidence type="ECO:0000256" key="1">
    <source>
        <dbReference type="ARBA" id="ARBA00004127"/>
    </source>
</evidence>
<dbReference type="GO" id="GO:0012505">
    <property type="term" value="C:endomembrane system"/>
    <property type="evidence" value="ECO:0007669"/>
    <property type="project" value="UniProtKB-SubCell"/>
</dbReference>
<evidence type="ECO:0000313" key="12">
    <source>
        <dbReference type="Proteomes" id="UP000650833"/>
    </source>
</evidence>
<dbReference type="SUPFAM" id="SSF103473">
    <property type="entry name" value="MFS general substrate transporter"/>
    <property type="match status" value="1"/>
</dbReference>
<feature type="transmembrane region" description="Helical" evidence="9">
    <location>
        <begin position="230"/>
        <end position="252"/>
    </location>
</feature>
<evidence type="ECO:0000256" key="2">
    <source>
        <dbReference type="ARBA" id="ARBA00006978"/>
    </source>
</evidence>
<feature type="domain" description="Major facilitator superfamily (MFS) profile" evidence="10">
    <location>
        <begin position="328"/>
        <end position="551"/>
    </location>
</feature>
<dbReference type="PANTHER" id="PTHR23519:SF1">
    <property type="entry name" value="AUTOPHAGY-RELATED PROTEIN 22"/>
    <property type="match status" value="1"/>
</dbReference>
<evidence type="ECO:0000256" key="8">
    <source>
        <dbReference type="ARBA" id="ARBA00023136"/>
    </source>
</evidence>
<dbReference type="PANTHER" id="PTHR23519">
    <property type="entry name" value="AUTOPHAGY-RELATED PROTEIN 22"/>
    <property type="match status" value="1"/>
</dbReference>
<protein>
    <recommendedName>
        <fullName evidence="9">Autophagy-related protein</fullName>
    </recommendedName>
</protein>
<dbReference type="Gene3D" id="1.20.1250.20">
    <property type="entry name" value="MFS general substrate transporter like domains"/>
    <property type="match status" value="1"/>
</dbReference>
<dbReference type="InterPro" id="IPR020846">
    <property type="entry name" value="MFS_dom"/>
</dbReference>
<dbReference type="InterPro" id="IPR050495">
    <property type="entry name" value="ATG22/LtaA_families"/>
</dbReference>
<comment type="similarity">
    <text evidence="2 9">Belongs to the ATG22 family.</text>
</comment>
<accession>A0A8H7RL07</accession>
<name>A0A8H7RL07_9FUNG</name>
<keyword evidence="5 9" id="KW-0812">Transmembrane</keyword>
<dbReference type="EMBL" id="JAEPRC010000050">
    <property type="protein sequence ID" value="KAG2212470.1"/>
    <property type="molecule type" value="Genomic_DNA"/>
</dbReference>
<feature type="transmembrane region" description="Helical" evidence="9">
    <location>
        <begin position="168"/>
        <end position="192"/>
    </location>
</feature>
<dbReference type="GO" id="GO:0022857">
    <property type="term" value="F:transmembrane transporter activity"/>
    <property type="evidence" value="ECO:0007669"/>
    <property type="project" value="InterPro"/>
</dbReference>
<feature type="transmembrane region" description="Helical" evidence="9">
    <location>
        <begin position="463"/>
        <end position="489"/>
    </location>
</feature>
<comment type="function">
    <text evidence="9">Vacuolar effluxer which mediate the efflux of amino acids resulting from autophagic degradation. The release of autophagic amino acids allows the maintenance of protein synthesis and viability during nitrogen starvation.</text>
</comment>
<feature type="transmembrane region" description="Helical" evidence="9">
    <location>
        <begin position="495"/>
        <end position="513"/>
    </location>
</feature>
<evidence type="ECO:0000256" key="4">
    <source>
        <dbReference type="ARBA" id="ARBA00022554"/>
    </source>
</evidence>
<evidence type="ECO:0000256" key="9">
    <source>
        <dbReference type="RuleBase" id="RU363073"/>
    </source>
</evidence>
<comment type="subcellular location">
    <subcellularLocation>
        <location evidence="1">Endomembrane system</location>
        <topology evidence="1">Multi-pass membrane protein</topology>
    </subcellularLocation>
    <subcellularLocation>
        <location evidence="9">Vacuole membrane</location>
        <topology evidence="9">Multi-pass membrane protein</topology>
    </subcellularLocation>
</comment>